<evidence type="ECO:0000256" key="6">
    <source>
        <dbReference type="SAM" id="Phobius"/>
    </source>
</evidence>
<protein>
    <submittedName>
        <fullName evidence="10">Netrin receptor DCC-like isoform X2</fullName>
    </submittedName>
</protein>
<feature type="domain" description="Fibronectin type-III" evidence="8">
    <location>
        <begin position="293"/>
        <end position="392"/>
    </location>
</feature>
<dbReference type="Gene3D" id="2.60.40.10">
    <property type="entry name" value="Immunoglobulins"/>
    <property type="match status" value="3"/>
</dbReference>
<evidence type="ECO:0000256" key="4">
    <source>
        <dbReference type="ARBA" id="ARBA00023180"/>
    </source>
</evidence>
<evidence type="ECO:0000256" key="2">
    <source>
        <dbReference type="ARBA" id="ARBA00023136"/>
    </source>
</evidence>
<keyword evidence="6" id="KW-1133">Transmembrane helix</keyword>
<keyword evidence="3" id="KW-1015">Disulfide bond</keyword>
<feature type="domain" description="Ig-like" evidence="7">
    <location>
        <begin position="124"/>
        <end position="200"/>
    </location>
</feature>
<dbReference type="InterPro" id="IPR013783">
    <property type="entry name" value="Ig-like_fold"/>
</dbReference>
<keyword evidence="5" id="KW-0393">Immunoglobulin domain</keyword>
<accession>A0A8B8DJV8</accession>
<dbReference type="PANTHER" id="PTHR11640">
    <property type="entry name" value="NEPHRIN"/>
    <property type="match status" value="1"/>
</dbReference>
<gene>
    <name evidence="10" type="primary">LOC111127517</name>
</gene>
<sequence length="461" mass="51263">MEGQYNLTGSLQAAILGMDFLWTCSMTIPPGQTINAVTFTRNGIGVGLVGRFSNRTCASFDTHPRYNYRCDTDDVFSLIIPADNMAEYENNSVWQCLYPGDGNYKSSDQLLKIAVFVRNVSLSPNDNPLTIKEGTTIKVTCTVNSDAYPTPVIQWYIGDTEIGGNNETMELTVDKIHDGKILRCVATNYNKSLSSTTNLNILYKPIVSVEPSNAVDVRPGEQLTIRCKVFKSNPEVILEYEWSILGDNDVIGRESHFTFNKVSVNDNKTLLCRARNSVGTSEPFSVRINVLLVPARPNFIKSLCYDEYADVVWLTLTSGFDQQESFVQFTSSTEFSNASTVVNSTLKDIYSVRVANLSPNTKYTFRVVTVNQYGDVTSNVVSCQVIGKLNEVPFSTSIVEFGGALGGLVIFTIFAAVIIYMKVRRLNKKEDVVAKSSRSEETNCEMQFSSMPEEHQHQGMT</sequence>
<evidence type="ECO:0000259" key="8">
    <source>
        <dbReference type="PROSITE" id="PS50853"/>
    </source>
</evidence>
<proteinExistence type="predicted"/>
<dbReference type="CDD" id="cd00063">
    <property type="entry name" value="FN3"/>
    <property type="match status" value="1"/>
</dbReference>
<feature type="domain" description="Ig-like" evidence="7">
    <location>
        <begin position="205"/>
        <end position="285"/>
    </location>
</feature>
<keyword evidence="9" id="KW-1185">Reference proteome</keyword>
<dbReference type="PROSITE" id="PS50835">
    <property type="entry name" value="IG_LIKE"/>
    <property type="match status" value="2"/>
</dbReference>
<dbReference type="InterPro" id="IPR007110">
    <property type="entry name" value="Ig-like_dom"/>
</dbReference>
<keyword evidence="6" id="KW-0812">Transmembrane</keyword>
<dbReference type="AlphaFoldDB" id="A0A8B8DJV8"/>
<organism evidence="9 10">
    <name type="scientific">Crassostrea virginica</name>
    <name type="common">Eastern oyster</name>
    <dbReference type="NCBI Taxonomy" id="6565"/>
    <lineage>
        <taxon>Eukaryota</taxon>
        <taxon>Metazoa</taxon>
        <taxon>Spiralia</taxon>
        <taxon>Lophotrochozoa</taxon>
        <taxon>Mollusca</taxon>
        <taxon>Bivalvia</taxon>
        <taxon>Autobranchia</taxon>
        <taxon>Pteriomorphia</taxon>
        <taxon>Ostreida</taxon>
        <taxon>Ostreoidea</taxon>
        <taxon>Ostreidae</taxon>
        <taxon>Crassostrea</taxon>
    </lineage>
</organism>
<dbReference type="OrthoDB" id="10038880at2759"/>
<dbReference type="PROSITE" id="PS50853">
    <property type="entry name" value="FN3"/>
    <property type="match status" value="1"/>
</dbReference>
<dbReference type="InterPro" id="IPR036116">
    <property type="entry name" value="FN3_sf"/>
</dbReference>
<dbReference type="GeneID" id="111127517"/>
<dbReference type="RefSeq" id="XP_022328437.1">
    <property type="nucleotide sequence ID" value="XM_022472729.1"/>
</dbReference>
<comment type="subcellular location">
    <subcellularLocation>
        <location evidence="1">Membrane</location>
        <topology evidence="1">Single-pass type I membrane protein</topology>
    </subcellularLocation>
</comment>
<feature type="transmembrane region" description="Helical" evidence="6">
    <location>
        <begin position="401"/>
        <end position="421"/>
    </location>
</feature>
<dbReference type="InterPro" id="IPR036179">
    <property type="entry name" value="Ig-like_dom_sf"/>
</dbReference>
<dbReference type="SMART" id="SM00409">
    <property type="entry name" value="IG"/>
    <property type="match status" value="2"/>
</dbReference>
<name>A0A8B8DJV8_CRAVI</name>
<dbReference type="InterPro" id="IPR051275">
    <property type="entry name" value="Cell_adhesion_signaling"/>
</dbReference>
<evidence type="ECO:0000256" key="5">
    <source>
        <dbReference type="ARBA" id="ARBA00023319"/>
    </source>
</evidence>
<evidence type="ECO:0000256" key="1">
    <source>
        <dbReference type="ARBA" id="ARBA00004479"/>
    </source>
</evidence>
<dbReference type="Pfam" id="PF13927">
    <property type="entry name" value="Ig_3"/>
    <property type="match status" value="1"/>
</dbReference>
<dbReference type="Proteomes" id="UP000694844">
    <property type="component" value="Chromosome 3"/>
</dbReference>
<dbReference type="InterPro" id="IPR003961">
    <property type="entry name" value="FN3_dom"/>
</dbReference>
<dbReference type="InterPro" id="IPR003599">
    <property type="entry name" value="Ig_sub"/>
</dbReference>
<keyword evidence="2 6" id="KW-0472">Membrane</keyword>
<evidence type="ECO:0000259" key="7">
    <source>
        <dbReference type="PROSITE" id="PS50835"/>
    </source>
</evidence>
<keyword evidence="4" id="KW-0325">Glycoprotein</keyword>
<dbReference type="SUPFAM" id="SSF48726">
    <property type="entry name" value="Immunoglobulin"/>
    <property type="match status" value="2"/>
</dbReference>
<dbReference type="GO" id="GO:0016020">
    <property type="term" value="C:membrane"/>
    <property type="evidence" value="ECO:0007669"/>
    <property type="project" value="UniProtKB-SubCell"/>
</dbReference>
<evidence type="ECO:0000313" key="9">
    <source>
        <dbReference type="Proteomes" id="UP000694844"/>
    </source>
</evidence>
<dbReference type="SUPFAM" id="SSF49265">
    <property type="entry name" value="Fibronectin type III"/>
    <property type="match status" value="1"/>
</dbReference>
<dbReference type="PANTHER" id="PTHR11640:SF166">
    <property type="entry name" value="IG-LIKE DOMAIN-CONTAINING PROTEIN"/>
    <property type="match status" value="1"/>
</dbReference>
<evidence type="ECO:0000313" key="10">
    <source>
        <dbReference type="RefSeq" id="XP_022328437.1"/>
    </source>
</evidence>
<evidence type="ECO:0000256" key="3">
    <source>
        <dbReference type="ARBA" id="ARBA00023157"/>
    </source>
</evidence>
<reference evidence="10" key="1">
    <citation type="submission" date="2025-08" db="UniProtKB">
        <authorList>
            <consortium name="RefSeq"/>
        </authorList>
    </citation>
    <scope>IDENTIFICATION</scope>
    <source>
        <tissue evidence="10">Whole sample</tissue>
    </source>
</reference>